<dbReference type="InterPro" id="IPR000522">
    <property type="entry name" value="ABC_transptr_permease_BtuC"/>
</dbReference>
<keyword evidence="4" id="KW-1003">Cell membrane</keyword>
<dbReference type="EMBL" id="BART01023562">
    <property type="protein sequence ID" value="GAG94009.1"/>
    <property type="molecule type" value="Genomic_DNA"/>
</dbReference>
<evidence type="ECO:0000256" key="5">
    <source>
        <dbReference type="ARBA" id="ARBA00022692"/>
    </source>
</evidence>
<dbReference type="CDD" id="cd06550">
    <property type="entry name" value="TM_ABC_iron-siderophores_like"/>
    <property type="match status" value="1"/>
</dbReference>
<reference evidence="9" key="1">
    <citation type="journal article" date="2014" name="Front. Microbiol.">
        <title>High frequency of phylogenetically diverse reductive dehalogenase-homologous genes in deep subseafloor sedimentary metagenomes.</title>
        <authorList>
            <person name="Kawai M."/>
            <person name="Futagami T."/>
            <person name="Toyoda A."/>
            <person name="Takaki Y."/>
            <person name="Nishi S."/>
            <person name="Hori S."/>
            <person name="Arai W."/>
            <person name="Tsubouchi T."/>
            <person name="Morono Y."/>
            <person name="Uchiyama I."/>
            <person name="Ito T."/>
            <person name="Fujiyama A."/>
            <person name="Inagaki F."/>
            <person name="Takami H."/>
        </authorList>
    </citation>
    <scope>NUCLEOTIDE SEQUENCE</scope>
    <source>
        <strain evidence="9">Expedition CK06-06</strain>
    </source>
</reference>
<evidence type="ECO:0000256" key="1">
    <source>
        <dbReference type="ARBA" id="ARBA00004651"/>
    </source>
</evidence>
<evidence type="ECO:0000256" key="6">
    <source>
        <dbReference type="ARBA" id="ARBA00022989"/>
    </source>
</evidence>
<evidence type="ECO:0000256" key="2">
    <source>
        <dbReference type="ARBA" id="ARBA00007935"/>
    </source>
</evidence>
<evidence type="ECO:0000256" key="7">
    <source>
        <dbReference type="ARBA" id="ARBA00023136"/>
    </source>
</evidence>
<dbReference type="GO" id="GO:0033214">
    <property type="term" value="P:siderophore-iron import into cell"/>
    <property type="evidence" value="ECO:0007669"/>
    <property type="project" value="TreeGrafter"/>
</dbReference>
<proteinExistence type="inferred from homology"/>
<gene>
    <name evidence="9" type="ORF">S01H4_42826</name>
</gene>
<evidence type="ECO:0000256" key="4">
    <source>
        <dbReference type="ARBA" id="ARBA00022475"/>
    </source>
</evidence>
<dbReference type="GO" id="GO:0022857">
    <property type="term" value="F:transmembrane transporter activity"/>
    <property type="evidence" value="ECO:0007669"/>
    <property type="project" value="InterPro"/>
</dbReference>
<feature type="non-terminal residue" evidence="9">
    <location>
        <position position="1"/>
    </location>
</feature>
<feature type="transmembrane region" description="Helical" evidence="8">
    <location>
        <begin position="231"/>
        <end position="252"/>
    </location>
</feature>
<evidence type="ECO:0000313" key="9">
    <source>
        <dbReference type="EMBL" id="GAG94009.1"/>
    </source>
</evidence>
<sequence>NVFQMVFSNPIVGPGILGVSQGAAFDAALAILTLSSSPLMVELSALLFAFLGLALSYLIARKLRYGGWILRLVLSGIAVSALFAAGVGMIKYLADPLTQLPEITFWLLGGLWSVTWQDVLLLLPFVVPGLTIVILMRWRLNLLSLSEATAFSLGSRTGRERSLLLIGTVAVVASVTAVGGIIGWVGLIIPHVARRIFGANAQRTVPATILLGGLFLVICDTLARALRPGEIPLGVIASLLGALFFIILMMTASPKWKP</sequence>
<keyword evidence="3" id="KW-0813">Transport</keyword>
<accession>X1BDL7</accession>
<organism evidence="9">
    <name type="scientific">marine sediment metagenome</name>
    <dbReference type="NCBI Taxonomy" id="412755"/>
    <lineage>
        <taxon>unclassified sequences</taxon>
        <taxon>metagenomes</taxon>
        <taxon>ecological metagenomes</taxon>
    </lineage>
</organism>
<keyword evidence="7 8" id="KW-0472">Membrane</keyword>
<feature type="transmembrane region" description="Helical" evidence="8">
    <location>
        <begin position="201"/>
        <end position="219"/>
    </location>
</feature>
<keyword evidence="6 8" id="KW-1133">Transmembrane helix</keyword>
<protein>
    <submittedName>
        <fullName evidence="9">Uncharacterized protein</fullName>
    </submittedName>
</protein>
<dbReference type="AlphaFoldDB" id="X1BDL7"/>
<dbReference type="Pfam" id="PF01032">
    <property type="entry name" value="FecCD"/>
    <property type="match status" value="1"/>
</dbReference>
<feature type="transmembrane region" description="Helical" evidence="8">
    <location>
        <begin position="114"/>
        <end position="136"/>
    </location>
</feature>
<name>X1BDL7_9ZZZZ</name>
<feature type="transmembrane region" description="Helical" evidence="8">
    <location>
        <begin position="72"/>
        <end position="94"/>
    </location>
</feature>
<evidence type="ECO:0000256" key="3">
    <source>
        <dbReference type="ARBA" id="ARBA00022448"/>
    </source>
</evidence>
<comment type="caution">
    <text evidence="9">The sequence shown here is derived from an EMBL/GenBank/DDBJ whole genome shotgun (WGS) entry which is preliminary data.</text>
</comment>
<comment type="similarity">
    <text evidence="2">Belongs to the binding-protein-dependent transport system permease family. FecCD subfamily.</text>
</comment>
<keyword evidence="5 8" id="KW-0812">Transmembrane</keyword>
<dbReference type="GO" id="GO:0005886">
    <property type="term" value="C:plasma membrane"/>
    <property type="evidence" value="ECO:0007669"/>
    <property type="project" value="UniProtKB-SubCell"/>
</dbReference>
<evidence type="ECO:0000256" key="8">
    <source>
        <dbReference type="SAM" id="Phobius"/>
    </source>
</evidence>
<dbReference type="PANTHER" id="PTHR30472">
    <property type="entry name" value="FERRIC ENTEROBACTIN TRANSPORT SYSTEM PERMEASE PROTEIN"/>
    <property type="match status" value="1"/>
</dbReference>
<dbReference type="SUPFAM" id="SSF81345">
    <property type="entry name" value="ABC transporter involved in vitamin B12 uptake, BtuC"/>
    <property type="match status" value="1"/>
</dbReference>
<feature type="transmembrane region" description="Helical" evidence="8">
    <location>
        <begin position="39"/>
        <end position="60"/>
    </location>
</feature>
<dbReference type="PANTHER" id="PTHR30472:SF70">
    <property type="entry name" value="MOLYBDATE IMPORT SYSTEM PERMEASE PROTEIN MOLB"/>
    <property type="match status" value="1"/>
</dbReference>
<feature type="transmembrane region" description="Helical" evidence="8">
    <location>
        <begin position="163"/>
        <end position="189"/>
    </location>
</feature>
<dbReference type="InterPro" id="IPR037294">
    <property type="entry name" value="ABC_BtuC-like"/>
</dbReference>
<comment type="subcellular location">
    <subcellularLocation>
        <location evidence="1">Cell membrane</location>
        <topology evidence="1">Multi-pass membrane protein</topology>
    </subcellularLocation>
</comment>
<dbReference type="Gene3D" id="1.10.3470.10">
    <property type="entry name" value="ABC transporter involved in vitamin B12 uptake, BtuC"/>
    <property type="match status" value="1"/>
</dbReference>